<dbReference type="GO" id="GO:0005886">
    <property type="term" value="C:plasma membrane"/>
    <property type="evidence" value="ECO:0007669"/>
    <property type="project" value="TreeGrafter"/>
</dbReference>
<dbReference type="GO" id="GO:0002020">
    <property type="term" value="F:protease binding"/>
    <property type="evidence" value="ECO:0007669"/>
    <property type="project" value="TreeGrafter"/>
</dbReference>
<evidence type="ECO:0000256" key="3">
    <source>
        <dbReference type="ARBA" id="ARBA00023136"/>
    </source>
</evidence>
<feature type="coiled-coil region" evidence="4">
    <location>
        <begin position="273"/>
        <end position="341"/>
    </location>
</feature>
<dbReference type="SUPFAM" id="SSF117892">
    <property type="entry name" value="Band 7/SPFH domain"/>
    <property type="match status" value="1"/>
</dbReference>
<gene>
    <name evidence="6" type="ORF">FD02_GL001219</name>
</gene>
<accession>A0A0R1JYA7</accession>
<sequence length="501" mass="53762">MASLIWAAVIAVLIILFFAFLVTHRKTALPNEVLIISGAMISGKHSYQDTNGNKVKLITNGGAFILPIVQRWDALSLNTRTIEVATPEVYTKAGVPIKVDGTVILKIGSSLEEIATAAEQFLGKDDDQINGEATEILEGHLRAILGTLTVEDTYQNREVFAEKVQEVASSDLAKMGLEIVSFTIKDITDSNGYLDSLGKKQIAEVKKDAAIAEAEADKERRIKQAEADQLAQEEEIKRQTQVADSKRAQAVQVAEFEKEQQIAKAQADQASIAEQMKAKQVQKEKDIELAQKDADLQEMTLNATVRKQADASRYQAEQEAAANKAAAIAKAQAEAEQVKLEAGARAEQVRVAAEAQAHQVEVQGEADAKATELTGNAAAAKTRAIGLAEAEATEKKAAALAKMNESGKLQMVLDVLPQLFAANADAYKNVDHVTLYGQGDVTGQSVENMTRQLQMIHQMTGIDIEQVINSTISTKAGTAPVAAAVAAGKPQTKAKPAPKAE</sequence>
<evidence type="ECO:0000256" key="1">
    <source>
        <dbReference type="ARBA" id="ARBA00004370"/>
    </source>
</evidence>
<keyword evidence="4" id="KW-0175">Coiled coil</keyword>
<dbReference type="GO" id="GO:0072659">
    <property type="term" value="P:protein localization to plasma membrane"/>
    <property type="evidence" value="ECO:0007669"/>
    <property type="project" value="TreeGrafter"/>
</dbReference>
<dbReference type="AlphaFoldDB" id="A0A0R1JYA7"/>
<dbReference type="InterPro" id="IPR036013">
    <property type="entry name" value="Band_7/SPFH_dom_sf"/>
</dbReference>
<evidence type="ECO:0000259" key="5">
    <source>
        <dbReference type="SMART" id="SM00244"/>
    </source>
</evidence>
<evidence type="ECO:0000313" key="7">
    <source>
        <dbReference type="Proteomes" id="UP000051804"/>
    </source>
</evidence>
<dbReference type="RefSeq" id="WP_056950683.1">
    <property type="nucleotide sequence ID" value="NZ_AZDJ01000013.1"/>
</dbReference>
<comment type="caution">
    <text evidence="6">The sequence shown here is derived from an EMBL/GenBank/DDBJ whole genome shotgun (WGS) entry which is preliminary data.</text>
</comment>
<protein>
    <recommendedName>
        <fullName evidence="5">Band 7 domain-containing protein</fullName>
    </recommendedName>
</protein>
<dbReference type="Pfam" id="PF01145">
    <property type="entry name" value="Band_7"/>
    <property type="match status" value="1"/>
</dbReference>
<comment type="subcellular location">
    <subcellularLocation>
        <location evidence="1">Membrane</location>
    </subcellularLocation>
</comment>
<proteinExistence type="inferred from homology"/>
<dbReference type="OrthoDB" id="9786220at2"/>
<dbReference type="EMBL" id="AZDJ01000013">
    <property type="protein sequence ID" value="KRK73361.1"/>
    <property type="molecule type" value="Genomic_DNA"/>
</dbReference>
<name>A0A0R1JYA7_9LACO</name>
<organism evidence="6 7">
    <name type="scientific">Lacticaseibacillus nasuensis JCM 17158</name>
    <dbReference type="NCBI Taxonomy" id="1291734"/>
    <lineage>
        <taxon>Bacteria</taxon>
        <taxon>Bacillati</taxon>
        <taxon>Bacillota</taxon>
        <taxon>Bacilli</taxon>
        <taxon>Lactobacillales</taxon>
        <taxon>Lactobacillaceae</taxon>
        <taxon>Lacticaseibacillus</taxon>
    </lineage>
</organism>
<feature type="coiled-coil region" evidence="4">
    <location>
        <begin position="202"/>
        <end position="242"/>
    </location>
</feature>
<dbReference type="STRING" id="1291734.FD02_GL001219"/>
<evidence type="ECO:0000256" key="2">
    <source>
        <dbReference type="ARBA" id="ARBA00007161"/>
    </source>
</evidence>
<dbReference type="InterPro" id="IPR027705">
    <property type="entry name" value="Flotillin_fam"/>
</dbReference>
<dbReference type="SMART" id="SM00244">
    <property type="entry name" value="PHB"/>
    <property type="match status" value="1"/>
</dbReference>
<dbReference type="PATRIC" id="fig|1291734.4.peg.1250"/>
<dbReference type="PANTHER" id="PTHR13806">
    <property type="entry name" value="FLOTILLIN-RELATED"/>
    <property type="match status" value="1"/>
</dbReference>
<keyword evidence="3" id="KW-0472">Membrane</keyword>
<evidence type="ECO:0000256" key="4">
    <source>
        <dbReference type="SAM" id="Coils"/>
    </source>
</evidence>
<dbReference type="Gene3D" id="3.30.479.30">
    <property type="entry name" value="Band 7 domain"/>
    <property type="match status" value="1"/>
</dbReference>
<dbReference type="CDD" id="cd03399">
    <property type="entry name" value="SPFH_flotillin"/>
    <property type="match status" value="1"/>
</dbReference>
<dbReference type="Proteomes" id="UP000051804">
    <property type="component" value="Unassembled WGS sequence"/>
</dbReference>
<reference evidence="6 7" key="1">
    <citation type="journal article" date="2015" name="Genome Announc.">
        <title>Expanding the biotechnology potential of lactobacilli through comparative genomics of 213 strains and associated genera.</title>
        <authorList>
            <person name="Sun Z."/>
            <person name="Harris H.M."/>
            <person name="McCann A."/>
            <person name="Guo C."/>
            <person name="Argimon S."/>
            <person name="Zhang W."/>
            <person name="Yang X."/>
            <person name="Jeffery I.B."/>
            <person name="Cooney J.C."/>
            <person name="Kagawa T.F."/>
            <person name="Liu W."/>
            <person name="Song Y."/>
            <person name="Salvetti E."/>
            <person name="Wrobel A."/>
            <person name="Rasinkangas P."/>
            <person name="Parkhill J."/>
            <person name="Rea M.C."/>
            <person name="O'Sullivan O."/>
            <person name="Ritari J."/>
            <person name="Douillard F.P."/>
            <person name="Paul Ross R."/>
            <person name="Yang R."/>
            <person name="Briner A.E."/>
            <person name="Felis G.E."/>
            <person name="de Vos W.M."/>
            <person name="Barrangou R."/>
            <person name="Klaenhammer T.R."/>
            <person name="Caufield P.W."/>
            <person name="Cui Y."/>
            <person name="Zhang H."/>
            <person name="O'Toole P.W."/>
        </authorList>
    </citation>
    <scope>NUCLEOTIDE SEQUENCE [LARGE SCALE GENOMIC DNA]</scope>
    <source>
        <strain evidence="6 7">JCM 17158</strain>
    </source>
</reference>
<keyword evidence="7" id="KW-1185">Reference proteome</keyword>
<dbReference type="PANTHER" id="PTHR13806:SF46">
    <property type="entry name" value="FLOTILLIN-1-RELATED"/>
    <property type="match status" value="1"/>
</dbReference>
<dbReference type="InterPro" id="IPR001107">
    <property type="entry name" value="Band_7"/>
</dbReference>
<evidence type="ECO:0000313" key="6">
    <source>
        <dbReference type="EMBL" id="KRK73361.1"/>
    </source>
</evidence>
<comment type="similarity">
    <text evidence="2">Belongs to the band 7/mec-2 family. Flotillin subfamily.</text>
</comment>
<feature type="domain" description="Band 7" evidence="5">
    <location>
        <begin position="37"/>
        <end position="201"/>
    </location>
</feature>